<keyword evidence="2" id="KW-0808">Transferase</keyword>
<evidence type="ECO:0000256" key="5">
    <source>
        <dbReference type="ARBA" id="ARBA00022759"/>
    </source>
</evidence>
<evidence type="ECO:0000256" key="2">
    <source>
        <dbReference type="ARBA" id="ARBA00022679"/>
    </source>
</evidence>
<dbReference type="GO" id="GO:0003964">
    <property type="term" value="F:RNA-directed DNA polymerase activity"/>
    <property type="evidence" value="ECO:0007669"/>
    <property type="project" value="UniProtKB-KW"/>
</dbReference>
<dbReference type="EMBL" id="GEDC01006715">
    <property type="protein sequence ID" value="JAS30583.1"/>
    <property type="molecule type" value="Transcribed_RNA"/>
</dbReference>
<keyword evidence="7" id="KW-0695">RNA-directed DNA polymerase</keyword>
<dbReference type="InterPro" id="IPR000477">
    <property type="entry name" value="RT_dom"/>
</dbReference>
<dbReference type="AlphaFoldDB" id="A0A1B6DY26"/>
<evidence type="ECO:0000256" key="7">
    <source>
        <dbReference type="ARBA" id="ARBA00022918"/>
    </source>
</evidence>
<dbReference type="InterPro" id="IPR043502">
    <property type="entry name" value="DNA/RNA_pol_sf"/>
</dbReference>
<sequence length="226" mass="25516">MLNKGIIRPSTSPWSSPVVIVNKKSPDGTPKYRFCVDYRALNAITHGDAYPLPNIVETLDCLNNSIYFTTLDLYSGFHQVKMVEEDIEKTAFSLPGCHYEFKNMPFGLCNAPATFQRLMDSILFGIKGEEALVYLDDIIVFSNSMEQHAERLGKVLNKLENSNLYAQLSKCVFAVNEVEYLGHIVSDKGIQPDPKKIVAIKNYSKPRTVKEIIAFIGLVGYFFFQI</sequence>
<evidence type="ECO:0000256" key="6">
    <source>
        <dbReference type="ARBA" id="ARBA00022801"/>
    </source>
</evidence>
<feature type="domain" description="Reverse transcriptase" evidence="8">
    <location>
        <begin position="2"/>
        <end position="185"/>
    </location>
</feature>
<dbReference type="GO" id="GO:0004519">
    <property type="term" value="F:endonuclease activity"/>
    <property type="evidence" value="ECO:0007669"/>
    <property type="project" value="UniProtKB-KW"/>
</dbReference>
<evidence type="ECO:0000256" key="4">
    <source>
        <dbReference type="ARBA" id="ARBA00022722"/>
    </source>
</evidence>
<keyword evidence="3" id="KW-0548">Nucleotidyltransferase</keyword>
<dbReference type="GO" id="GO:0008233">
    <property type="term" value="F:peptidase activity"/>
    <property type="evidence" value="ECO:0007669"/>
    <property type="project" value="UniProtKB-KW"/>
</dbReference>
<dbReference type="Gene3D" id="3.10.10.10">
    <property type="entry name" value="HIV Type 1 Reverse Transcriptase, subunit A, domain 1"/>
    <property type="match status" value="1"/>
</dbReference>
<reference evidence="9" key="1">
    <citation type="submission" date="2015-12" db="EMBL/GenBank/DDBJ databases">
        <title>De novo transcriptome assembly of four potential Pierce s Disease insect vectors from Arizona vineyards.</title>
        <authorList>
            <person name="Tassone E.E."/>
        </authorList>
    </citation>
    <scope>NUCLEOTIDE SEQUENCE</scope>
</reference>
<dbReference type="Pfam" id="PF00078">
    <property type="entry name" value="RVT_1"/>
    <property type="match status" value="1"/>
</dbReference>
<accession>A0A1B6DY26</accession>
<keyword evidence="6" id="KW-0378">Hydrolase</keyword>
<dbReference type="PROSITE" id="PS50878">
    <property type="entry name" value="RT_POL"/>
    <property type="match status" value="1"/>
</dbReference>
<protein>
    <recommendedName>
        <fullName evidence="8">Reverse transcriptase domain-containing protein</fullName>
    </recommendedName>
</protein>
<dbReference type="GO" id="GO:0006508">
    <property type="term" value="P:proteolysis"/>
    <property type="evidence" value="ECO:0007669"/>
    <property type="project" value="UniProtKB-KW"/>
</dbReference>
<dbReference type="InterPro" id="IPR043128">
    <property type="entry name" value="Rev_trsase/Diguanyl_cyclase"/>
</dbReference>
<keyword evidence="1" id="KW-0645">Protease</keyword>
<evidence type="ECO:0000256" key="3">
    <source>
        <dbReference type="ARBA" id="ARBA00022695"/>
    </source>
</evidence>
<evidence type="ECO:0000256" key="1">
    <source>
        <dbReference type="ARBA" id="ARBA00022670"/>
    </source>
</evidence>
<dbReference type="Gene3D" id="3.30.70.270">
    <property type="match status" value="1"/>
</dbReference>
<dbReference type="SUPFAM" id="SSF56672">
    <property type="entry name" value="DNA/RNA polymerases"/>
    <property type="match status" value="1"/>
</dbReference>
<evidence type="ECO:0000313" key="9">
    <source>
        <dbReference type="EMBL" id="JAS30583.1"/>
    </source>
</evidence>
<dbReference type="PANTHER" id="PTHR24559:SF435">
    <property type="entry name" value="RIBONUCLEASE H"/>
    <property type="match status" value="1"/>
</dbReference>
<dbReference type="FunFam" id="3.10.10.10:FF:000007">
    <property type="entry name" value="Retrovirus-related Pol polyprotein from transposon 17.6-like Protein"/>
    <property type="match status" value="1"/>
</dbReference>
<dbReference type="InterPro" id="IPR053134">
    <property type="entry name" value="RNA-dir_DNA_polymerase"/>
</dbReference>
<dbReference type="PANTHER" id="PTHR24559">
    <property type="entry name" value="TRANSPOSON TY3-I GAG-POL POLYPROTEIN"/>
    <property type="match status" value="1"/>
</dbReference>
<name>A0A1B6DY26_9HEMI</name>
<organism evidence="9">
    <name type="scientific">Clastoptera arizonana</name>
    <name type="common">Arizona spittle bug</name>
    <dbReference type="NCBI Taxonomy" id="38151"/>
    <lineage>
        <taxon>Eukaryota</taxon>
        <taxon>Metazoa</taxon>
        <taxon>Ecdysozoa</taxon>
        <taxon>Arthropoda</taxon>
        <taxon>Hexapoda</taxon>
        <taxon>Insecta</taxon>
        <taxon>Pterygota</taxon>
        <taxon>Neoptera</taxon>
        <taxon>Paraneoptera</taxon>
        <taxon>Hemiptera</taxon>
        <taxon>Auchenorrhyncha</taxon>
        <taxon>Cercopoidea</taxon>
        <taxon>Clastopteridae</taxon>
        <taxon>Clastoptera</taxon>
    </lineage>
</organism>
<evidence type="ECO:0000259" key="8">
    <source>
        <dbReference type="PROSITE" id="PS50878"/>
    </source>
</evidence>
<keyword evidence="5" id="KW-0255">Endonuclease</keyword>
<keyword evidence="4" id="KW-0540">Nuclease</keyword>
<gene>
    <name evidence="9" type="ORF">g.39559</name>
</gene>
<dbReference type="CDD" id="cd01647">
    <property type="entry name" value="RT_LTR"/>
    <property type="match status" value="1"/>
</dbReference>
<proteinExistence type="predicted"/>